<dbReference type="GO" id="GO:0004715">
    <property type="term" value="F:non-membrane spanning protein tyrosine kinase activity"/>
    <property type="evidence" value="ECO:0007669"/>
    <property type="project" value="InterPro"/>
</dbReference>
<feature type="compositionally biased region" description="Polar residues" evidence="2">
    <location>
        <begin position="294"/>
        <end position="314"/>
    </location>
</feature>
<feature type="compositionally biased region" description="Low complexity" evidence="2">
    <location>
        <begin position="350"/>
        <end position="364"/>
    </location>
</feature>
<reference evidence="4 5" key="1">
    <citation type="submission" date="2018-11" db="EMBL/GenBank/DDBJ databases">
        <authorList>
            <consortium name="Pathogen Informatics"/>
        </authorList>
    </citation>
    <scope>NUCLEOTIDE SEQUENCE [LARGE SCALE GENOMIC DNA]</scope>
    <source>
        <strain evidence="4 5">Zambia</strain>
    </source>
</reference>
<feature type="compositionally biased region" description="Polar residues" evidence="2">
    <location>
        <begin position="207"/>
        <end position="229"/>
    </location>
</feature>
<feature type="compositionally biased region" description="Low complexity" evidence="2">
    <location>
        <begin position="282"/>
        <end position="293"/>
    </location>
</feature>
<feature type="region of interest" description="Disordered" evidence="2">
    <location>
        <begin position="107"/>
        <end position="154"/>
    </location>
</feature>
<feature type="domain" description="F-actin binding" evidence="3">
    <location>
        <begin position="522"/>
        <end position="619"/>
    </location>
</feature>
<dbReference type="AlphaFoldDB" id="A0A3P7Z1C0"/>
<dbReference type="InterPro" id="IPR015015">
    <property type="entry name" value="F-actin-binding"/>
</dbReference>
<dbReference type="Pfam" id="PF08919">
    <property type="entry name" value="F_actin_bind"/>
    <property type="match status" value="1"/>
</dbReference>
<feature type="compositionally biased region" description="Polar residues" evidence="2">
    <location>
        <begin position="242"/>
        <end position="271"/>
    </location>
</feature>
<name>A0A3P7Z1C0_9TREM</name>
<evidence type="ECO:0000259" key="3">
    <source>
        <dbReference type="Pfam" id="PF08919"/>
    </source>
</evidence>
<evidence type="ECO:0000313" key="5">
    <source>
        <dbReference type="Proteomes" id="UP000277204"/>
    </source>
</evidence>
<gene>
    <name evidence="4" type="ORF">SMRZ_LOCUS11120</name>
</gene>
<dbReference type="GO" id="GO:0005524">
    <property type="term" value="F:ATP binding"/>
    <property type="evidence" value="ECO:0007669"/>
    <property type="project" value="InterPro"/>
</dbReference>
<feature type="compositionally biased region" description="Polar residues" evidence="2">
    <location>
        <begin position="381"/>
        <end position="404"/>
    </location>
</feature>
<evidence type="ECO:0000256" key="1">
    <source>
        <dbReference type="SAM" id="Coils"/>
    </source>
</evidence>
<keyword evidence="5" id="KW-1185">Reference proteome</keyword>
<evidence type="ECO:0000256" key="2">
    <source>
        <dbReference type="SAM" id="MobiDB-lite"/>
    </source>
</evidence>
<sequence length="676" mass="74365">MGSDIPVNAINNNNNNVNHKSHRGIFTRSFKNPLSKQLHIGDLSTDEFGTTEKDLPFTNSGSLGRKRTAPRPPRRTTPVKPLNFLTDFNSLEDSNCVCPNSHLDDFDHPPLPPPPVHLDSSHHQIHQPRSQQHPRPAPQSNNGSLSNNSNSTPFTVPSVMSSSAIFPSSRQFSYVDPIPLDNSLTRSICPDRLISPLAPPTPGKHIQLSSKSPALSKTTVNSDLPNKTNPVVDHSHNKRSIDSNFPNESYSGNNVSSKQNVHPTNVSSSVFQEELRDRLKQHSQQLKSSSQLKPITSKSILNNSPSNVTNSVLRNQEKSDSKSSVSNSSPYFTIPRLRPPPHSANSPRISSNNTSGSSNNQTSTRGKVEPPCCPSELIRSLASTQIKNDNSSHSTVTTTSKLPTNINSNNNNSPKPHFKRSENEISDKLSDIIQKRLSWTGPTDDNSAGNQKRSQRLYLPTIFSTSSTALDETNGNNHCVPPTKHHLKKHLSNILGDLERLIRMNDKKIPGNITSSPSSATISSSSSSNLEQLIELADQMEACRLSCSAYIDQATCSARAKFNFRDRFACLQTFSSLLRSKKLDSTCNNNTNNLSKYNKNNANLLKDAENAIKEIINDLDKLTDNVNTTLSLDTTLNNSNFPEHKSNSNLTTSNQSNLTCTENLSITDNRSATVFT</sequence>
<dbReference type="Gene3D" id="1.20.120.330">
    <property type="entry name" value="Nucleotidyltransferases domain 2"/>
    <property type="match status" value="1"/>
</dbReference>
<feature type="compositionally biased region" description="Low complexity" evidence="2">
    <location>
        <begin position="140"/>
        <end position="151"/>
    </location>
</feature>
<dbReference type="Proteomes" id="UP000277204">
    <property type="component" value="Unassembled WGS sequence"/>
</dbReference>
<accession>A0A3P7Z1C0</accession>
<dbReference type="EMBL" id="UZAI01006085">
    <property type="protein sequence ID" value="VDO93730.1"/>
    <property type="molecule type" value="Genomic_DNA"/>
</dbReference>
<proteinExistence type="predicted"/>
<feature type="coiled-coil region" evidence="1">
    <location>
        <begin position="594"/>
        <end position="625"/>
    </location>
</feature>
<feature type="compositionally biased region" description="Low complexity" evidence="2">
    <location>
        <begin position="7"/>
        <end position="18"/>
    </location>
</feature>
<feature type="region of interest" description="Disordered" evidence="2">
    <location>
        <begin position="195"/>
        <end position="421"/>
    </location>
</feature>
<keyword evidence="1" id="KW-0175">Coiled coil</keyword>
<organism evidence="4 5">
    <name type="scientific">Schistosoma margrebowiei</name>
    <dbReference type="NCBI Taxonomy" id="48269"/>
    <lineage>
        <taxon>Eukaryota</taxon>
        <taxon>Metazoa</taxon>
        <taxon>Spiralia</taxon>
        <taxon>Lophotrochozoa</taxon>
        <taxon>Platyhelminthes</taxon>
        <taxon>Trematoda</taxon>
        <taxon>Digenea</taxon>
        <taxon>Strigeidida</taxon>
        <taxon>Schistosomatoidea</taxon>
        <taxon>Schistosomatidae</taxon>
        <taxon>Schistosoma</taxon>
    </lineage>
</organism>
<evidence type="ECO:0000313" key="4">
    <source>
        <dbReference type="EMBL" id="VDO93730.1"/>
    </source>
</evidence>
<feature type="region of interest" description="Disordered" evidence="2">
    <location>
        <begin position="1"/>
        <end position="21"/>
    </location>
</feature>
<feature type="region of interest" description="Disordered" evidence="2">
    <location>
        <begin position="45"/>
        <end position="81"/>
    </location>
</feature>
<feature type="compositionally biased region" description="Basic residues" evidence="2">
    <location>
        <begin position="64"/>
        <end position="74"/>
    </location>
</feature>
<protein>
    <recommendedName>
        <fullName evidence="3">F-actin binding domain-containing protein</fullName>
    </recommendedName>
</protein>